<evidence type="ECO:0000313" key="4">
    <source>
        <dbReference type="EMBL" id="COV47291.1"/>
    </source>
</evidence>
<reference evidence="9 10" key="3">
    <citation type="submission" date="2015-03" db="EMBL/GenBank/DDBJ databases">
        <authorList>
            <consortium name="Pathogen Informatics"/>
        </authorList>
    </citation>
    <scope>NUCLEOTIDE SEQUENCE [LARGE SCALE GENOMIC DNA]</scope>
    <source>
        <strain evidence="3 13">C09601061</strain>
        <strain evidence="5 12">G09801536</strain>
        <strain evidence="1 15">G09901357</strain>
        <strain evidence="2 14">H09601792</strain>
        <strain evidence="9">K00500041</strain>
        <strain evidence="4 11">M09401471</strain>
        <strain evidence="10">N09902308</strain>
        <strain evidence="7 16">P00601463</strain>
    </source>
</reference>
<evidence type="ECO:0000313" key="7">
    <source>
        <dbReference type="EMBL" id="COX43899.1"/>
    </source>
</evidence>
<evidence type="ECO:0000313" key="5">
    <source>
        <dbReference type="EMBL" id="COV73493.1"/>
    </source>
</evidence>
<name>A0A0U0SCU5_MYCTX</name>
<dbReference type="Proteomes" id="UP000038802">
    <property type="component" value="Unassembled WGS sequence"/>
</dbReference>
<evidence type="ECO:0000313" key="11">
    <source>
        <dbReference type="Proteomes" id="UP000044938"/>
    </source>
</evidence>
<reference evidence="8" key="1">
    <citation type="submission" date="2015-03" db="EMBL/GenBank/DDBJ databases">
        <authorList>
            <consortium name="Pathogen Informatics"/>
            <person name="Murphy D."/>
        </authorList>
    </citation>
    <scope>NUCLEOTIDE SEQUENCE</scope>
    <source>
        <strain evidence="8">N09902308</strain>
    </source>
</reference>
<dbReference type="Proteomes" id="UP000044938">
    <property type="component" value="Unassembled WGS sequence"/>
</dbReference>
<dbReference type="Proteomes" id="UP000045842">
    <property type="component" value="Unassembled WGS sequence"/>
</dbReference>
<dbReference type="EMBL" id="CFOE01000304">
    <property type="protein sequence ID" value="CFE40052.1"/>
    <property type="molecule type" value="Genomic_DNA"/>
</dbReference>
<dbReference type="AlphaFoldDB" id="A0A0U0SCU5"/>
<dbReference type="Proteomes" id="UP000039021">
    <property type="component" value="Unassembled WGS sequence"/>
</dbReference>
<dbReference type="Proteomes" id="UP000048289">
    <property type="component" value="Unassembled WGS sequence"/>
</dbReference>
<dbReference type="EMBL" id="CHKL01000905">
    <property type="protein sequence ID" value="COX43899.1"/>
    <property type="molecule type" value="Genomic_DNA"/>
</dbReference>
<gene>
    <name evidence="3" type="ORF">ERS007657_00190</name>
    <name evidence="5" type="ORF">ERS007679_02371</name>
    <name evidence="1" type="ORF">ERS007681_02362</name>
    <name evidence="2" type="ORF">ERS007688_04078</name>
    <name evidence="6" type="ORF">ERS007703_04799</name>
    <name evidence="4" type="ORF">ERS007720_00298</name>
    <name evidence="8" type="ORF">ERS007739_01344</name>
    <name evidence="7" type="ORF">ERS007741_04391</name>
</gene>
<dbReference type="EMBL" id="CGCX01000037">
    <property type="protein sequence ID" value="CFR65395.1"/>
    <property type="molecule type" value="Genomic_DNA"/>
</dbReference>
<evidence type="ECO:0000313" key="8">
    <source>
        <dbReference type="EMBL" id="COX47484.1"/>
    </source>
</evidence>
<organism evidence="6 9">
    <name type="scientific">Mycobacterium tuberculosis</name>
    <dbReference type="NCBI Taxonomy" id="1773"/>
    <lineage>
        <taxon>Bacteria</taxon>
        <taxon>Bacillati</taxon>
        <taxon>Actinomycetota</taxon>
        <taxon>Actinomycetes</taxon>
        <taxon>Mycobacteriales</taxon>
        <taxon>Mycobacteriaceae</taxon>
        <taxon>Mycobacterium</taxon>
        <taxon>Mycobacterium tuberculosis complex</taxon>
    </lineage>
</organism>
<dbReference type="EMBL" id="CSAJ01000019">
    <property type="protein sequence ID" value="COV47291.1"/>
    <property type="molecule type" value="Genomic_DNA"/>
</dbReference>
<reference evidence="6" key="2">
    <citation type="submission" date="2015-03" db="EMBL/GenBank/DDBJ databases">
        <authorList>
            <person name="Murphy D."/>
        </authorList>
    </citation>
    <scope>NUCLEOTIDE SEQUENCE [LARGE SCALE GENOMIC DNA]</scope>
    <source>
        <strain evidence="6">K00500041</strain>
    </source>
</reference>
<evidence type="ECO:0000313" key="1">
    <source>
        <dbReference type="EMBL" id="CFE40052.1"/>
    </source>
</evidence>
<evidence type="ECO:0000313" key="13">
    <source>
        <dbReference type="Proteomes" id="UP000046680"/>
    </source>
</evidence>
<evidence type="ECO:0000313" key="6">
    <source>
        <dbReference type="EMBL" id="COX12665.1"/>
    </source>
</evidence>
<evidence type="ECO:0000313" key="14">
    <source>
        <dbReference type="Proteomes" id="UP000046947"/>
    </source>
</evidence>
<dbReference type="Proteomes" id="UP000048600">
    <property type="component" value="Unassembled WGS sequence"/>
</dbReference>
<evidence type="ECO:0000313" key="12">
    <source>
        <dbReference type="Proteomes" id="UP000045842"/>
    </source>
</evidence>
<accession>A0A0U0SCU5</accession>
<evidence type="ECO:0000313" key="2">
    <source>
        <dbReference type="EMBL" id="CFE77966.1"/>
    </source>
</evidence>
<evidence type="ECO:0000313" key="10">
    <source>
        <dbReference type="Proteomes" id="UP000039021"/>
    </source>
</evidence>
<evidence type="ECO:0000313" key="9">
    <source>
        <dbReference type="Proteomes" id="UP000038802"/>
    </source>
</evidence>
<evidence type="ECO:0000313" key="16">
    <source>
        <dbReference type="Proteomes" id="UP000048600"/>
    </source>
</evidence>
<dbReference type="EMBL" id="CSBK01000503">
    <property type="protein sequence ID" value="COX47484.1"/>
    <property type="molecule type" value="Genomic_DNA"/>
</dbReference>
<dbReference type="EMBL" id="CSAD01000320">
    <property type="protein sequence ID" value="COV73493.1"/>
    <property type="molecule type" value="Genomic_DNA"/>
</dbReference>
<dbReference type="Proteomes" id="UP000046680">
    <property type="component" value="Unassembled WGS sequence"/>
</dbReference>
<protein>
    <submittedName>
        <fullName evidence="6">Uncharacterized protein</fullName>
    </submittedName>
</protein>
<proteinExistence type="predicted"/>
<evidence type="ECO:0000313" key="3">
    <source>
        <dbReference type="EMBL" id="CFR65395.1"/>
    </source>
</evidence>
<evidence type="ECO:0000313" key="15">
    <source>
        <dbReference type="Proteomes" id="UP000048289"/>
    </source>
</evidence>
<sequence length="141" mass="14827">MDRPKTSAMISPITGAVSGVGVKFSHFEKCPSTNIHVRMPMVDPSVRALISVALIGSTTEPNAKNIKTIVVVSRMTTISGIFANRPWIESSSRAGVPPTKTVIPLGGVIARSSVSFFDASAGLINPFCRTRTDGSLDAPTA</sequence>
<dbReference type="EMBL" id="CFOH01001060">
    <property type="protein sequence ID" value="CFE77966.1"/>
    <property type="molecule type" value="Genomic_DNA"/>
</dbReference>
<dbReference type="EMBL" id="CSAE01000949">
    <property type="protein sequence ID" value="COX12665.1"/>
    <property type="molecule type" value="Genomic_DNA"/>
</dbReference>
<dbReference type="Proteomes" id="UP000046947">
    <property type="component" value="Unassembled WGS sequence"/>
</dbReference>